<evidence type="ECO:0000256" key="4">
    <source>
        <dbReference type="ARBA" id="ARBA00022801"/>
    </source>
</evidence>
<dbReference type="PANTHER" id="PTHR46832:SF1">
    <property type="entry name" value="5'-METHYLTHIOADENOSINE_S-ADENOSYLHOMOCYSTEINE NUCLEOSIDASE"/>
    <property type="match status" value="1"/>
</dbReference>
<gene>
    <name evidence="7" type="ORF">CQA66_01560</name>
</gene>
<dbReference type="NCBIfam" id="NF004079">
    <property type="entry name" value="PRK05584.1"/>
    <property type="match status" value="1"/>
</dbReference>
<feature type="domain" description="Nucleoside phosphorylase" evidence="6">
    <location>
        <begin position="2"/>
        <end position="226"/>
    </location>
</feature>
<name>A0A3D8J7Z0_9HELI</name>
<keyword evidence="8" id="KW-1185">Reference proteome</keyword>
<dbReference type="Proteomes" id="UP000256424">
    <property type="component" value="Unassembled WGS sequence"/>
</dbReference>
<accession>A0A3D8J7Z0</accession>
<evidence type="ECO:0000256" key="1">
    <source>
        <dbReference type="ARBA" id="ARBA00004945"/>
    </source>
</evidence>
<dbReference type="OrthoDB" id="9792278at2"/>
<evidence type="ECO:0000256" key="5">
    <source>
        <dbReference type="ARBA" id="ARBA00023167"/>
    </source>
</evidence>
<dbReference type="NCBIfam" id="TIGR01704">
    <property type="entry name" value="MTA_SAH-Nsdase"/>
    <property type="match status" value="1"/>
</dbReference>
<dbReference type="Pfam" id="PF01048">
    <property type="entry name" value="PNP_UDP_1"/>
    <property type="match status" value="1"/>
</dbReference>
<evidence type="ECO:0000256" key="2">
    <source>
        <dbReference type="ARBA" id="ARBA00011974"/>
    </source>
</evidence>
<dbReference type="UniPathway" id="UPA00904">
    <property type="reaction ID" value="UER00871"/>
</dbReference>
<proteinExistence type="predicted"/>
<dbReference type="InterPro" id="IPR010049">
    <property type="entry name" value="MTA_SAH_Nsdase"/>
</dbReference>
<dbReference type="GO" id="GO:0005829">
    <property type="term" value="C:cytosol"/>
    <property type="evidence" value="ECO:0007669"/>
    <property type="project" value="TreeGrafter"/>
</dbReference>
<dbReference type="GO" id="GO:0009164">
    <property type="term" value="P:nucleoside catabolic process"/>
    <property type="evidence" value="ECO:0007669"/>
    <property type="project" value="InterPro"/>
</dbReference>
<dbReference type="GO" id="GO:0019509">
    <property type="term" value="P:L-methionine salvage from methylthioadenosine"/>
    <property type="evidence" value="ECO:0007669"/>
    <property type="project" value="UniProtKB-UniPathway"/>
</dbReference>
<evidence type="ECO:0000313" key="7">
    <source>
        <dbReference type="EMBL" id="RDU73380.1"/>
    </source>
</evidence>
<evidence type="ECO:0000313" key="8">
    <source>
        <dbReference type="Proteomes" id="UP000256424"/>
    </source>
</evidence>
<protein>
    <recommendedName>
        <fullName evidence="2">adenosylhomocysteine nucleosidase</fullName>
        <ecNumber evidence="2">3.2.2.9</ecNumber>
    </recommendedName>
</protein>
<dbReference type="SUPFAM" id="SSF53167">
    <property type="entry name" value="Purine and uridine phosphorylases"/>
    <property type="match status" value="1"/>
</dbReference>
<dbReference type="RefSeq" id="WP_104762994.1">
    <property type="nucleotide sequence ID" value="NZ_FZPM01000012.1"/>
</dbReference>
<dbReference type="EC" id="3.2.2.9" evidence="2"/>
<evidence type="ECO:0000256" key="3">
    <source>
        <dbReference type="ARBA" id="ARBA00022605"/>
    </source>
</evidence>
<dbReference type="Gene3D" id="3.40.50.1580">
    <property type="entry name" value="Nucleoside phosphorylase domain"/>
    <property type="match status" value="1"/>
</dbReference>
<evidence type="ECO:0000259" key="6">
    <source>
        <dbReference type="Pfam" id="PF01048"/>
    </source>
</evidence>
<dbReference type="GO" id="GO:0019284">
    <property type="term" value="P:L-methionine salvage from S-adenosylmethionine"/>
    <property type="evidence" value="ECO:0007669"/>
    <property type="project" value="TreeGrafter"/>
</dbReference>
<dbReference type="CDD" id="cd09008">
    <property type="entry name" value="MTAN"/>
    <property type="match status" value="1"/>
</dbReference>
<keyword evidence="3" id="KW-0028">Amino-acid biosynthesis</keyword>
<keyword evidence="4" id="KW-0378">Hydrolase</keyword>
<keyword evidence="5" id="KW-0486">Methionine biosynthesis</keyword>
<dbReference type="InterPro" id="IPR035994">
    <property type="entry name" value="Nucleoside_phosphorylase_sf"/>
</dbReference>
<comment type="pathway">
    <text evidence="1">Amino-acid biosynthesis; L-methionine biosynthesis via salvage pathway; S-methyl-5-thio-alpha-D-ribose 1-phosphate from S-methyl-5'-thioadenosine (hydrolase route): step 1/2.</text>
</comment>
<sequence>MTIGVIGAMQEEIAPLLEKYNNYQKIIIGNNTYYKVSHNTHEIIIAYSKIGKVHAAISATIMIVRFGCENIIFSGVAGGLSKDLQVGDLVIATRLCQHDVDITAFGHKLGFIPEGKLFYESDKHLRQIAHDIGREMNLDIKEGTIASGDQFIADRSKKVFLTQEFNAIAVEMEGASVACVCDNFRIPFCIFRSISDVADKQANSSFDDFLQSSATISANFVSRILERILT</sequence>
<dbReference type="EMBL" id="NXLW01000002">
    <property type="protein sequence ID" value="RDU73380.1"/>
    <property type="molecule type" value="Genomic_DNA"/>
</dbReference>
<comment type="caution">
    <text evidence="7">The sequence shown here is derived from an EMBL/GenBank/DDBJ whole genome shotgun (WGS) entry which is preliminary data.</text>
</comment>
<organism evidence="7 8">
    <name type="scientific">Helicobacter aurati</name>
    <dbReference type="NCBI Taxonomy" id="137778"/>
    <lineage>
        <taxon>Bacteria</taxon>
        <taxon>Pseudomonadati</taxon>
        <taxon>Campylobacterota</taxon>
        <taxon>Epsilonproteobacteria</taxon>
        <taxon>Campylobacterales</taxon>
        <taxon>Helicobacteraceae</taxon>
        <taxon>Helicobacter</taxon>
    </lineage>
</organism>
<dbReference type="PANTHER" id="PTHR46832">
    <property type="entry name" value="5'-METHYLTHIOADENOSINE/S-ADENOSYLHOMOCYSTEINE NUCLEOSIDASE"/>
    <property type="match status" value="1"/>
</dbReference>
<reference evidence="7 8" key="1">
    <citation type="submission" date="2018-04" db="EMBL/GenBank/DDBJ databases">
        <title>Novel Campyloabacter and Helicobacter Species and Strains.</title>
        <authorList>
            <person name="Mannion A.J."/>
            <person name="Shen Z."/>
            <person name="Fox J.G."/>
        </authorList>
    </citation>
    <scope>NUCLEOTIDE SEQUENCE [LARGE SCALE GENOMIC DNA]</scope>
    <source>
        <strain evidence="7 8">MIT 97-5075</strain>
    </source>
</reference>
<dbReference type="GO" id="GO:0008930">
    <property type="term" value="F:methylthioadenosine nucleosidase activity"/>
    <property type="evidence" value="ECO:0007669"/>
    <property type="project" value="InterPro"/>
</dbReference>
<dbReference type="AlphaFoldDB" id="A0A3D8J7Z0"/>
<dbReference type="GO" id="GO:0008782">
    <property type="term" value="F:adenosylhomocysteine nucleosidase activity"/>
    <property type="evidence" value="ECO:0007669"/>
    <property type="project" value="UniProtKB-EC"/>
</dbReference>
<dbReference type="InterPro" id="IPR000845">
    <property type="entry name" value="Nucleoside_phosphorylase_d"/>
</dbReference>